<evidence type="ECO:0000313" key="1">
    <source>
        <dbReference type="EMBL" id="ABL65987.1"/>
    </source>
</evidence>
<name>A1BHW0_CHLPD</name>
<dbReference type="AlphaFoldDB" id="A1BHW0"/>
<proteinExistence type="predicted"/>
<gene>
    <name evidence="1" type="ordered locus">Cpha266_1974</name>
</gene>
<dbReference type="EMBL" id="CP000492">
    <property type="protein sequence ID" value="ABL65987.1"/>
    <property type="molecule type" value="Genomic_DNA"/>
</dbReference>
<accession>A1BHW0</accession>
<dbReference type="STRING" id="290317.Cpha266_1974"/>
<reference evidence="1 2" key="1">
    <citation type="submission" date="2006-12" db="EMBL/GenBank/DDBJ databases">
        <title>Complete sequence of Chlorobium phaeobacteroides DSM 266.</title>
        <authorList>
            <consortium name="US DOE Joint Genome Institute"/>
            <person name="Copeland A."/>
            <person name="Lucas S."/>
            <person name="Lapidus A."/>
            <person name="Barry K."/>
            <person name="Detter J.C."/>
            <person name="Glavina del Rio T."/>
            <person name="Hammon N."/>
            <person name="Israni S."/>
            <person name="Pitluck S."/>
            <person name="Goltsman E."/>
            <person name="Schmutz J."/>
            <person name="Larimer F."/>
            <person name="Land M."/>
            <person name="Hauser L."/>
            <person name="Mikhailova N."/>
            <person name="Li T."/>
            <person name="Overmann J."/>
            <person name="Bryant D.A."/>
            <person name="Richardson P."/>
        </authorList>
    </citation>
    <scope>NUCLEOTIDE SEQUENCE [LARGE SCALE GENOMIC DNA]</scope>
    <source>
        <strain evidence="1 2">DSM 266</strain>
    </source>
</reference>
<dbReference type="RefSeq" id="WP_011745791.1">
    <property type="nucleotide sequence ID" value="NC_008639.1"/>
</dbReference>
<dbReference type="KEGG" id="cph:Cpha266_1974"/>
<dbReference type="HOGENOM" id="CLU_2057187_0_0_10"/>
<dbReference type="Proteomes" id="UP000008701">
    <property type="component" value="Chromosome"/>
</dbReference>
<sequence>MRVMWQWRGCLGYRCHESPVDCNDDHGAVLCWFTDAFATGTDKSAVSGAMDLLALIDRGKYAERRKHSSIGFRGAVSEQNRVFSLDGLRKPLSILVRREMVTAQESTGFPERRKAGMWL</sequence>
<keyword evidence="2" id="KW-1185">Reference proteome</keyword>
<organism evidence="1 2">
    <name type="scientific">Chlorobium phaeobacteroides (strain DSM 266 / SMG 266 / 2430)</name>
    <dbReference type="NCBI Taxonomy" id="290317"/>
    <lineage>
        <taxon>Bacteria</taxon>
        <taxon>Pseudomonadati</taxon>
        <taxon>Chlorobiota</taxon>
        <taxon>Chlorobiia</taxon>
        <taxon>Chlorobiales</taxon>
        <taxon>Chlorobiaceae</taxon>
        <taxon>Chlorobium/Pelodictyon group</taxon>
        <taxon>Chlorobium</taxon>
    </lineage>
</organism>
<protein>
    <submittedName>
        <fullName evidence="1">Uncharacterized protein</fullName>
    </submittedName>
</protein>
<evidence type="ECO:0000313" key="2">
    <source>
        <dbReference type="Proteomes" id="UP000008701"/>
    </source>
</evidence>